<evidence type="ECO:0000313" key="1">
    <source>
        <dbReference type="EMBL" id="KAJ4015030.1"/>
    </source>
</evidence>
<sequence length="517" mass="59721">MDQLQQTTGLLQLPNETLIHIIELAIIGSSHAKSASEWLNNLSQTCSHLNKLARPYYFRSNDYDMFYSALRTANVAMMDRCEYYNAAPIDKLWSRRLFPSFQYRTSIDVLLSNVYEHCSRTNSTDSQIAITDRICERVFDGLKWLLERGADGATWNCRGSMGDECKNGCPNIIKPGHMHPILLKQLKIGTSKRGMDVIFNMIQMLSSHGFPTPTRFDSLAQGSFIRSIDEKSPWFSQMICKPKYRSSSPLGVAMNSHVSPSVLELILDEHASRGLKLREWHKVCPPSLAKLAGADNCRDDFKIWVEVTYIDELLGKLHADLHSKWTNWEETYFGEIADIFQEKLKLMIKYEMLDCSEKALLKSIEHALYDIAQEGMLAGRYDRELFKRSWEMLGEAVMPFATDVLLVIDSDAEIDFVGPGRIHRYAISGQWNPWKDWFLREYATESYNPEDTSGIDPGTWRSAERYQNYIMARLLHKLPDWHTMSLDDWCHIAQFEVETDILRRRVLRGRQLLFNAI</sequence>
<dbReference type="EMBL" id="JAPDHF010000007">
    <property type="protein sequence ID" value="KAJ4015030.1"/>
    <property type="molecule type" value="Genomic_DNA"/>
</dbReference>
<accession>A0A9W8UBD7</accession>
<dbReference type="Proteomes" id="UP001152130">
    <property type="component" value="Unassembled WGS sequence"/>
</dbReference>
<proteinExistence type="predicted"/>
<reference evidence="1" key="1">
    <citation type="submission" date="2022-10" db="EMBL/GenBank/DDBJ databases">
        <title>Fusarium specimens isolated from Avocado Roots.</title>
        <authorList>
            <person name="Stajich J."/>
            <person name="Roper C."/>
            <person name="Heimlech-Rivalta G."/>
        </authorList>
    </citation>
    <scope>NUCLEOTIDE SEQUENCE</scope>
    <source>
        <strain evidence="1">CF00143</strain>
    </source>
</reference>
<name>A0A9W8UBD7_9HYPO</name>
<gene>
    <name evidence="1" type="ORF">NW766_005358</name>
</gene>
<evidence type="ECO:0008006" key="3">
    <source>
        <dbReference type="Google" id="ProtNLM"/>
    </source>
</evidence>
<organism evidence="1 2">
    <name type="scientific">Fusarium irregulare</name>
    <dbReference type="NCBI Taxonomy" id="2494466"/>
    <lineage>
        <taxon>Eukaryota</taxon>
        <taxon>Fungi</taxon>
        <taxon>Dikarya</taxon>
        <taxon>Ascomycota</taxon>
        <taxon>Pezizomycotina</taxon>
        <taxon>Sordariomycetes</taxon>
        <taxon>Hypocreomycetidae</taxon>
        <taxon>Hypocreales</taxon>
        <taxon>Nectriaceae</taxon>
        <taxon>Fusarium</taxon>
        <taxon>Fusarium incarnatum-equiseti species complex</taxon>
    </lineage>
</organism>
<keyword evidence="2" id="KW-1185">Reference proteome</keyword>
<evidence type="ECO:0000313" key="2">
    <source>
        <dbReference type="Proteomes" id="UP001152130"/>
    </source>
</evidence>
<dbReference type="AlphaFoldDB" id="A0A9W8UBD7"/>
<protein>
    <recommendedName>
        <fullName evidence="3">F-box domain-containing protein</fullName>
    </recommendedName>
</protein>
<comment type="caution">
    <text evidence="1">The sequence shown here is derived from an EMBL/GenBank/DDBJ whole genome shotgun (WGS) entry which is preliminary data.</text>
</comment>
<dbReference type="OrthoDB" id="5039224at2759"/>